<dbReference type="PANTHER" id="PTHR43309">
    <property type="entry name" value="5-OXOPROLINASE SUBUNIT C"/>
    <property type="match status" value="1"/>
</dbReference>
<sequence length="347" mass="37851">MIDTIKVIHPGMFTTVQDLGRYGYQAYGMPVAGAVDSYALRVGNALLNNPDNTAGLEMTIMGPKLEFLKDTMIAITGADLGAKLNGVFCPSWEAIYVKAGDVLTFSGLRTGCRGYLTVAGGILVPEIMESKSTYTRAAIGGFEGRSLQKEDFLKTKKLEVLPTERNGLQVPKTLIPSYDSKISLRVVSGPQEDHFTEAGIETLLSSEYNVTNEADRMGYRLEGPKIEHQDGADIISDGIPIGAVQVPGHGFPIVMLNDRQTTGGYTKIATVISTDLKRIGQGKPGDKVTFESITQEEATGILKEEETAIKRIYELISENDDSFALRHELSLRINGKAYHVRVEELSK</sequence>
<dbReference type="EMBL" id="NIQC01000037">
    <property type="protein sequence ID" value="OWZ82849.1"/>
    <property type="molecule type" value="Genomic_DNA"/>
</dbReference>
<comment type="caution">
    <text evidence="5">The sequence shown here is derived from an EMBL/GenBank/DDBJ whole genome shotgun (WGS) entry which is preliminary data.</text>
</comment>
<reference evidence="5 6" key="1">
    <citation type="submission" date="2017-06" db="EMBL/GenBank/DDBJ databases">
        <title>Draft Genome Sequence of Natranaerobius trueperi halophilic, alkalithermophilic bacteria from soda lakes.</title>
        <authorList>
            <person name="Zhao B."/>
        </authorList>
    </citation>
    <scope>NUCLEOTIDE SEQUENCE [LARGE SCALE GENOMIC DNA]</scope>
    <source>
        <strain evidence="5 6">DSM 18760</strain>
    </source>
</reference>
<dbReference type="Pfam" id="PF02626">
    <property type="entry name" value="CT_A_B"/>
    <property type="match status" value="1"/>
</dbReference>
<evidence type="ECO:0000256" key="3">
    <source>
        <dbReference type="ARBA" id="ARBA00022840"/>
    </source>
</evidence>
<gene>
    <name evidence="5" type="ORF">CDO51_11850</name>
</gene>
<dbReference type="OrthoDB" id="9782422at2"/>
<evidence type="ECO:0000313" key="5">
    <source>
        <dbReference type="EMBL" id="OWZ82849.1"/>
    </source>
</evidence>
<dbReference type="SMART" id="SM00797">
    <property type="entry name" value="AHS2"/>
    <property type="match status" value="1"/>
</dbReference>
<evidence type="ECO:0000313" key="6">
    <source>
        <dbReference type="Proteomes" id="UP000214588"/>
    </source>
</evidence>
<keyword evidence="2" id="KW-0378">Hydrolase</keyword>
<dbReference type="GO" id="GO:0005524">
    <property type="term" value="F:ATP binding"/>
    <property type="evidence" value="ECO:0007669"/>
    <property type="project" value="UniProtKB-KW"/>
</dbReference>
<keyword evidence="1" id="KW-0547">Nucleotide-binding</keyword>
<accession>A0A226BXC3</accession>
<name>A0A226BXC3_9FIRM</name>
<dbReference type="AlphaFoldDB" id="A0A226BXC3"/>
<evidence type="ECO:0000256" key="1">
    <source>
        <dbReference type="ARBA" id="ARBA00022741"/>
    </source>
</evidence>
<dbReference type="Proteomes" id="UP000214588">
    <property type="component" value="Unassembled WGS sequence"/>
</dbReference>
<dbReference type="Gene3D" id="2.40.100.10">
    <property type="entry name" value="Cyclophilin-like"/>
    <property type="match status" value="1"/>
</dbReference>
<protein>
    <submittedName>
        <fullName evidence="5">KipI antagonist</fullName>
    </submittedName>
</protein>
<dbReference type="GO" id="GO:0016787">
    <property type="term" value="F:hydrolase activity"/>
    <property type="evidence" value="ECO:0007669"/>
    <property type="project" value="UniProtKB-KW"/>
</dbReference>
<organism evidence="5 6">
    <name type="scientific">Natranaerobius trueperi</name>
    <dbReference type="NCBI Taxonomy" id="759412"/>
    <lineage>
        <taxon>Bacteria</taxon>
        <taxon>Bacillati</taxon>
        <taxon>Bacillota</taxon>
        <taxon>Clostridia</taxon>
        <taxon>Natranaerobiales</taxon>
        <taxon>Natranaerobiaceae</taxon>
        <taxon>Natranaerobius</taxon>
    </lineage>
</organism>
<dbReference type="InterPro" id="IPR052708">
    <property type="entry name" value="PxpC"/>
</dbReference>
<feature type="domain" description="Carboxyltransferase" evidence="4">
    <location>
        <begin position="26"/>
        <end position="308"/>
    </location>
</feature>
<keyword evidence="6" id="KW-1185">Reference proteome</keyword>
<dbReference type="NCBIfam" id="TIGR00724">
    <property type="entry name" value="urea_amlyse_rel"/>
    <property type="match status" value="1"/>
</dbReference>
<dbReference type="InterPro" id="IPR003778">
    <property type="entry name" value="CT_A_B"/>
</dbReference>
<dbReference type="InterPro" id="IPR029000">
    <property type="entry name" value="Cyclophilin-like_dom_sf"/>
</dbReference>
<proteinExistence type="predicted"/>
<keyword evidence="3" id="KW-0067">ATP-binding</keyword>
<dbReference type="RefSeq" id="WP_089024444.1">
    <property type="nucleotide sequence ID" value="NZ_NIQC01000037.1"/>
</dbReference>
<dbReference type="PANTHER" id="PTHR43309:SF5">
    <property type="entry name" value="5-OXOPROLINASE SUBUNIT C"/>
    <property type="match status" value="1"/>
</dbReference>
<evidence type="ECO:0000256" key="2">
    <source>
        <dbReference type="ARBA" id="ARBA00022801"/>
    </source>
</evidence>
<dbReference type="SUPFAM" id="SSF50891">
    <property type="entry name" value="Cyclophilin-like"/>
    <property type="match status" value="1"/>
</dbReference>
<evidence type="ECO:0000259" key="4">
    <source>
        <dbReference type="SMART" id="SM00797"/>
    </source>
</evidence>